<protein>
    <submittedName>
        <fullName evidence="9">S8 family serine peptidase</fullName>
    </submittedName>
</protein>
<feature type="signal peptide" evidence="7">
    <location>
        <begin position="1"/>
        <end position="20"/>
    </location>
</feature>
<dbReference type="InterPro" id="IPR015500">
    <property type="entry name" value="Peptidase_S8_subtilisin-rel"/>
</dbReference>
<feature type="domain" description="Peptidase S8/S53" evidence="8">
    <location>
        <begin position="226"/>
        <end position="477"/>
    </location>
</feature>
<evidence type="ECO:0000256" key="5">
    <source>
        <dbReference type="PROSITE-ProRule" id="PRU01240"/>
    </source>
</evidence>
<comment type="caution">
    <text evidence="9">The sequence shown here is derived from an EMBL/GenBank/DDBJ whole genome shotgun (WGS) entry which is preliminary data.</text>
</comment>
<dbReference type="PROSITE" id="PS51892">
    <property type="entry name" value="SUBTILASE"/>
    <property type="match status" value="1"/>
</dbReference>
<dbReference type="Pfam" id="PF00082">
    <property type="entry name" value="Peptidase_S8"/>
    <property type="match status" value="1"/>
</dbReference>
<gene>
    <name evidence="9" type="ORF">ACFQGL_11560</name>
</gene>
<proteinExistence type="inferred from homology"/>
<keyword evidence="4 5" id="KW-0720">Serine protease</keyword>
<evidence type="ECO:0000256" key="2">
    <source>
        <dbReference type="ARBA" id="ARBA00022670"/>
    </source>
</evidence>
<dbReference type="PANTHER" id="PTHR43806:SF65">
    <property type="entry name" value="SERINE PROTEASE APRX"/>
    <property type="match status" value="1"/>
</dbReference>
<evidence type="ECO:0000259" key="8">
    <source>
        <dbReference type="Pfam" id="PF00082"/>
    </source>
</evidence>
<dbReference type="InterPro" id="IPR000209">
    <property type="entry name" value="Peptidase_S8/S53_dom"/>
</dbReference>
<feature type="active site" description="Charge relay system" evidence="5">
    <location>
        <position position="268"/>
    </location>
</feature>
<feature type="active site" description="Charge relay system" evidence="5">
    <location>
        <position position="235"/>
    </location>
</feature>
<dbReference type="InterPro" id="IPR050131">
    <property type="entry name" value="Peptidase_S8_subtilisin-like"/>
</dbReference>
<dbReference type="PANTHER" id="PTHR43806">
    <property type="entry name" value="PEPTIDASE S8"/>
    <property type="match status" value="1"/>
</dbReference>
<name>A0ABW1H5W3_9ACTN</name>
<dbReference type="PROSITE" id="PS00137">
    <property type="entry name" value="SUBTILASE_HIS"/>
    <property type="match status" value="1"/>
</dbReference>
<keyword evidence="10" id="KW-1185">Reference proteome</keyword>
<evidence type="ECO:0000256" key="4">
    <source>
        <dbReference type="ARBA" id="ARBA00022825"/>
    </source>
</evidence>
<dbReference type="RefSeq" id="WP_377509760.1">
    <property type="nucleotide sequence ID" value="NZ_JBHSQS010000006.1"/>
</dbReference>
<dbReference type="SUPFAM" id="SSF52743">
    <property type="entry name" value="Subtilisin-like"/>
    <property type="match status" value="1"/>
</dbReference>
<dbReference type="PROSITE" id="PS00138">
    <property type="entry name" value="SUBTILASE_SER"/>
    <property type="match status" value="1"/>
</dbReference>
<accession>A0ABW1H5W3</accession>
<reference evidence="10" key="1">
    <citation type="journal article" date="2019" name="Int. J. Syst. Evol. Microbiol.">
        <title>The Global Catalogue of Microorganisms (GCM) 10K type strain sequencing project: providing services to taxonomists for standard genome sequencing and annotation.</title>
        <authorList>
            <consortium name="The Broad Institute Genomics Platform"/>
            <consortium name="The Broad Institute Genome Sequencing Center for Infectious Disease"/>
            <person name="Wu L."/>
            <person name="Ma J."/>
        </authorList>
    </citation>
    <scope>NUCLEOTIDE SEQUENCE [LARGE SCALE GENOMIC DNA]</scope>
    <source>
        <strain evidence="10">CGMCC 4.7144</strain>
    </source>
</reference>
<dbReference type="InterPro" id="IPR022398">
    <property type="entry name" value="Peptidase_S8_His-AS"/>
</dbReference>
<organism evidence="9 10">
    <name type="scientific">Micromonospora vulcania</name>
    <dbReference type="NCBI Taxonomy" id="1441873"/>
    <lineage>
        <taxon>Bacteria</taxon>
        <taxon>Bacillati</taxon>
        <taxon>Actinomycetota</taxon>
        <taxon>Actinomycetes</taxon>
        <taxon>Micromonosporales</taxon>
        <taxon>Micromonosporaceae</taxon>
        <taxon>Micromonospora</taxon>
    </lineage>
</organism>
<comment type="similarity">
    <text evidence="1 5">Belongs to the peptidase S8 family.</text>
</comment>
<dbReference type="Proteomes" id="UP001596226">
    <property type="component" value="Unassembled WGS sequence"/>
</dbReference>
<dbReference type="CDD" id="cd07487">
    <property type="entry name" value="Peptidases_S8_1"/>
    <property type="match status" value="1"/>
</dbReference>
<keyword evidence="2 5" id="KW-0645">Protease</keyword>
<feature type="chain" id="PRO_5046399897" evidence="7">
    <location>
        <begin position="21"/>
        <end position="1121"/>
    </location>
</feature>
<evidence type="ECO:0000313" key="10">
    <source>
        <dbReference type="Proteomes" id="UP001596226"/>
    </source>
</evidence>
<keyword evidence="3 5" id="KW-0378">Hydrolase</keyword>
<evidence type="ECO:0000256" key="3">
    <source>
        <dbReference type="ARBA" id="ARBA00022801"/>
    </source>
</evidence>
<keyword evidence="7" id="KW-0732">Signal</keyword>
<evidence type="ECO:0000256" key="1">
    <source>
        <dbReference type="ARBA" id="ARBA00011073"/>
    </source>
</evidence>
<evidence type="ECO:0000256" key="6">
    <source>
        <dbReference type="SAM" id="MobiDB-lite"/>
    </source>
</evidence>
<dbReference type="EMBL" id="JBHSQS010000006">
    <property type="protein sequence ID" value="MFC5923977.1"/>
    <property type="molecule type" value="Genomic_DNA"/>
</dbReference>
<feature type="compositionally biased region" description="Low complexity" evidence="6">
    <location>
        <begin position="21"/>
        <end position="34"/>
    </location>
</feature>
<feature type="active site" description="Charge relay system" evidence="5">
    <location>
        <position position="441"/>
    </location>
</feature>
<sequence length="1121" mass="116576">MLRKTRWLLALAVTATALTAAPGSPATAGPDGATLTGAPDTPAEVKTHTVTLLTGDVVTVRSTGSGCPQATVRPADPSAVIRQTCGPDGHLHVIPARVASQIGPVLDPDLFDVTALIADGYDDENTAELPVIVQPATESARVAALADTLALPSIDAVAGHVPKKSPATAKLATNSLLAGAKKVWLDRKVRATALTGGDHGTGHGANLDRNLDQIAAPDAWKAGYTGKGARVAVLDTGADFTHPDLAGRVVDRADFTAEDGDAVDHNGHGTHVASTIAGTGAAAHGQRRGVAPDAQLVIGKVLDDHGSGEDSGIIAGMEWAASRADVINMSLGGSEADDGNDPLSLAVDGLSKQTGVLFVIAAGNSGAAISSPGSAASALTVGAVDRDDKLADFSSRGPLVTSHVAKPEVVAPGVDIVAARAAGTNLQDPIDQYYEAISGTSMASPHVAGAAALLVQRHPDWTGDRIKAALVGAADPLAGIDPYAVGAGRLDAARALSGPVSNQPVVNLGTFVYPQSGSSVTNLSWTGGPSAASVVLDLDVTLVNHDGKPVPRGAASLSTTRLTLKRGATADATLRVNRAALGARPGYYLATVTARTAGRKLVSSTPVSFHVEPRSFDLTIKTKPLTNLKEGAETWLNVPVTNLIDPLIYIDGPFGTPGETFTIRVPEGHYSVLGASVAYYVDSDVLETSLVGETDLLVNGDRTITLDPARARPVTATVDGVATKPTKVDLTTVQTAPNGLSRFMQVSGYGSATTVRATALPKPSIGTRRAWAAVNLDSPAGTAKPYRYNLVHEYANGVTTDPAFRVTAAEQAKLARIDERFHQMDSPEMLTQLIRTGITPDGIPVTQTHEAPLPPYRTDYVAPGIRWLDEGVYGGLSAQEAPRSYQPGSRQSKIWARQPLHSGWYDDPAGAGFVCATPPSRTRGNLHVDLASLVDQHQRADCLQGNAIGVKRKLSLYRNGKLVEERDRPLADFTVPQQASDYRLTLDVDTSLILPVSTHVNTSWTFRSAGPSGTGSAPLPLLAVDYALPMDTNNHATGGTAEFAVRQAHGVPAQKVTSFQVWTSTDDGATWTTARVTRGGDSYRTELPKAAAGKPVSLRVKADANGGSGIDQTIIRAYVAG</sequence>
<dbReference type="InterPro" id="IPR023828">
    <property type="entry name" value="Peptidase_S8_Ser-AS"/>
</dbReference>
<evidence type="ECO:0000256" key="7">
    <source>
        <dbReference type="SAM" id="SignalP"/>
    </source>
</evidence>
<feature type="region of interest" description="Disordered" evidence="6">
    <location>
        <begin position="21"/>
        <end position="42"/>
    </location>
</feature>
<evidence type="ECO:0000313" key="9">
    <source>
        <dbReference type="EMBL" id="MFC5923977.1"/>
    </source>
</evidence>
<dbReference type="InterPro" id="IPR036852">
    <property type="entry name" value="Peptidase_S8/S53_dom_sf"/>
</dbReference>
<dbReference type="Gene3D" id="3.40.50.200">
    <property type="entry name" value="Peptidase S8/S53 domain"/>
    <property type="match status" value="1"/>
</dbReference>
<dbReference type="PRINTS" id="PR00723">
    <property type="entry name" value="SUBTILISIN"/>
</dbReference>